<dbReference type="InterPro" id="IPR043502">
    <property type="entry name" value="DNA/RNA_pol_sf"/>
</dbReference>
<dbReference type="AlphaFoldDB" id="A0A8S1J5U7"/>
<keyword evidence="4" id="KW-0240">DNA-directed RNA polymerase</keyword>
<keyword evidence="15" id="KW-1185">Reference proteome</keyword>
<evidence type="ECO:0000256" key="5">
    <source>
        <dbReference type="ARBA" id="ARBA00022679"/>
    </source>
</evidence>
<dbReference type="Gene3D" id="1.10.287.280">
    <property type="match status" value="1"/>
</dbReference>
<proteinExistence type="inferred from homology"/>
<evidence type="ECO:0000256" key="10">
    <source>
        <dbReference type="ARBA" id="ARBA00048552"/>
    </source>
</evidence>
<evidence type="ECO:0000313" key="14">
    <source>
        <dbReference type="EMBL" id="CAD7701230.1"/>
    </source>
</evidence>
<dbReference type="GO" id="GO:0034245">
    <property type="term" value="C:mitochondrial DNA-directed RNA polymerase complex"/>
    <property type="evidence" value="ECO:0007669"/>
    <property type="project" value="TreeGrafter"/>
</dbReference>
<dbReference type="GO" id="GO:0003899">
    <property type="term" value="F:DNA-directed RNA polymerase activity"/>
    <property type="evidence" value="ECO:0007669"/>
    <property type="project" value="UniProtKB-EC"/>
</dbReference>
<dbReference type="GO" id="GO:0003677">
    <property type="term" value="F:DNA binding"/>
    <property type="evidence" value="ECO:0007669"/>
    <property type="project" value="InterPro"/>
</dbReference>
<feature type="domain" description="DNA-directed RNA polymerase N-terminal" evidence="13">
    <location>
        <begin position="127"/>
        <end position="487"/>
    </location>
</feature>
<dbReference type="Proteomes" id="UP000708148">
    <property type="component" value="Unassembled WGS sequence"/>
</dbReference>
<gene>
    <name evidence="14" type="ORF">OSTQU699_LOCUS6589</name>
</gene>
<evidence type="ECO:0000259" key="13">
    <source>
        <dbReference type="SMART" id="SM01311"/>
    </source>
</evidence>
<dbReference type="InterPro" id="IPR002092">
    <property type="entry name" value="DNA-dir_Rpol_phage-type"/>
</dbReference>
<comment type="catalytic activity">
    <reaction evidence="10">
        <text>RNA(n) + a ribonucleoside 5'-triphosphate = RNA(n+1) + diphosphate</text>
        <dbReference type="Rhea" id="RHEA:21248"/>
        <dbReference type="Rhea" id="RHEA-COMP:14527"/>
        <dbReference type="Rhea" id="RHEA-COMP:17342"/>
        <dbReference type="ChEBI" id="CHEBI:33019"/>
        <dbReference type="ChEBI" id="CHEBI:61557"/>
        <dbReference type="ChEBI" id="CHEBI:140395"/>
        <dbReference type="EC" id="2.7.7.6"/>
    </reaction>
</comment>
<protein>
    <recommendedName>
        <fullName evidence="11">DNA-directed RNA polymerase, mitochondrial</fullName>
        <ecNumber evidence="3">2.7.7.6</ecNumber>
    </recommendedName>
</protein>
<sequence length="1014" mass="114279">MLRRLRWALAAAWRSAPDRRGPARRRGGHEAIPGAWGRSGGREWVSHYGSLQYARQSQAPPVSGFQEEELRKLLGVLVRLEDKRPGGADDAIKFNFGGVRIDGALRDARPSAGHADPEEDPTEGLLRRQRALECRALFDAVEKYKRALSSAREREMLAAMPTARRMLVEWFGPLRDSIREQQQRYIDAKIYNYGTSQQAPIFVLLPPEELAVLTMHSLLSAIFRGDEADGGSQISFVRAAKKVARSVQSQVTLLHLKAKIGIENKKRRVLNRLKKQIDEGKEETEVIESHGLDDWEVAMLKSALKLQQNLRMVRNRWNQPGVTMHEVNKHAYKLPSDVANWDERVMLKVGASLIDIFRKVATIKVHKPTKRGGYNSMEPAITHEIQWTRYAYGLRCIGLLKCHPKLVEWVESEDLHPAIALERASPMLVPPRPWRSCMDGGYLTIKSCVMKNKGEKEQMAVLKKADEYLGQSGGPNAVYEALNVLGNTPWQINKEMLKIVETVWANGGGMLDLPSKENLPMPVLLPPQYRLLAADGALHARYAYESRAETYNRKLAVKRIRKRNRELHSMRCDLNLKLSVAKEFQDEEAIYFPHSIDFRGRAYPIPPHLNHLGSDVCRSLLQFAVGRPLGPSGLDWLLIQVANLYGQGADKLPLHGRRKFGEEHLEMIIDSAENPLDGMQWWMQGSEPWQLLATCKDVRNAYASGNPETYCSKMHVHQDGSCNGLQHYAALGRDEKGGTAVNLVPADAPQDPYTQISHIVQKRVVSDVAKGLWPAQSLQGQVDRKLVKQTVMTSVYGVTFVGARDQIANRLQERGWDDEHTVFRTSSYAATVTLDGLNQMFKSAKEIMRWLGQCASLIADRNKTVMWRTPLGLPATQPYKREGSTCVRTVLQQLRLSVPLGVSAPVQKRRQKTAFPPNYIHSLDSTHMMMTALGCHEAGIEFAGVHDSFWTHAGTVDSMNAILREKFTELHSKPLLQMLRDDLQRQHPGVDFPPVPPQGNLDLDAIQKSVYFFS</sequence>
<keyword evidence="5" id="KW-0808">Transferase</keyword>
<keyword evidence="6" id="KW-0548">Nucleotidyltransferase</keyword>
<dbReference type="GO" id="GO:0006390">
    <property type="term" value="P:mitochondrial transcription"/>
    <property type="evidence" value="ECO:0007669"/>
    <property type="project" value="TreeGrafter"/>
</dbReference>
<evidence type="ECO:0000313" key="15">
    <source>
        <dbReference type="Proteomes" id="UP000708148"/>
    </source>
</evidence>
<evidence type="ECO:0000256" key="11">
    <source>
        <dbReference type="ARBA" id="ARBA00073509"/>
    </source>
</evidence>
<evidence type="ECO:0000256" key="8">
    <source>
        <dbReference type="ARBA" id="ARBA00023128"/>
    </source>
</evidence>
<dbReference type="PANTHER" id="PTHR10102:SF0">
    <property type="entry name" value="DNA-DIRECTED RNA POLYMERASE, MITOCHONDRIAL"/>
    <property type="match status" value="1"/>
</dbReference>
<dbReference type="OrthoDB" id="276422at2759"/>
<dbReference type="SUPFAM" id="SSF56672">
    <property type="entry name" value="DNA/RNA polymerases"/>
    <property type="match status" value="1"/>
</dbReference>
<evidence type="ECO:0000256" key="12">
    <source>
        <dbReference type="SAM" id="Coils"/>
    </source>
</evidence>
<keyword evidence="12" id="KW-0175">Coiled coil</keyword>
<dbReference type="Gene3D" id="1.10.1320.10">
    <property type="entry name" value="DNA-directed RNA polymerase, N-terminal domain"/>
    <property type="match status" value="1"/>
</dbReference>
<name>A0A8S1J5U7_9CHLO</name>
<dbReference type="EMBL" id="CAJHUC010001465">
    <property type="protein sequence ID" value="CAD7701230.1"/>
    <property type="molecule type" value="Genomic_DNA"/>
</dbReference>
<evidence type="ECO:0000256" key="9">
    <source>
        <dbReference type="ARBA" id="ARBA00023163"/>
    </source>
</evidence>
<evidence type="ECO:0000256" key="2">
    <source>
        <dbReference type="ARBA" id="ARBA00009493"/>
    </source>
</evidence>
<dbReference type="Gene3D" id="1.10.150.20">
    <property type="entry name" value="5' to 3' exonuclease, C-terminal subdomain"/>
    <property type="match status" value="1"/>
</dbReference>
<dbReference type="EC" id="2.7.7.6" evidence="3"/>
<evidence type="ECO:0000256" key="1">
    <source>
        <dbReference type="ARBA" id="ARBA00004173"/>
    </source>
</evidence>
<dbReference type="Pfam" id="PF00940">
    <property type="entry name" value="RNA_pol"/>
    <property type="match status" value="1"/>
</dbReference>
<dbReference type="Pfam" id="PF14700">
    <property type="entry name" value="RPOL_N"/>
    <property type="match status" value="1"/>
</dbReference>
<evidence type="ECO:0000256" key="4">
    <source>
        <dbReference type="ARBA" id="ARBA00022478"/>
    </source>
</evidence>
<keyword evidence="7" id="KW-0809">Transit peptide</keyword>
<accession>A0A8S1J5U7</accession>
<evidence type="ECO:0000256" key="6">
    <source>
        <dbReference type="ARBA" id="ARBA00022695"/>
    </source>
</evidence>
<dbReference type="FunFam" id="1.10.150.20:FF:000041">
    <property type="entry name" value="DNA-directed RNA polymerase"/>
    <property type="match status" value="1"/>
</dbReference>
<dbReference type="InterPro" id="IPR037159">
    <property type="entry name" value="RNA_POL_N_sf"/>
</dbReference>
<dbReference type="InterPro" id="IPR029262">
    <property type="entry name" value="RPOL_N"/>
</dbReference>
<comment type="similarity">
    <text evidence="2">Belongs to the phage and mitochondrial RNA polymerase family.</text>
</comment>
<keyword evidence="9" id="KW-0804">Transcription</keyword>
<keyword evidence="8" id="KW-0496">Mitochondrion</keyword>
<evidence type="ECO:0000256" key="3">
    <source>
        <dbReference type="ARBA" id="ARBA00012418"/>
    </source>
</evidence>
<dbReference type="InterPro" id="IPR046950">
    <property type="entry name" value="DNA-dir_Rpol_C_phage-type"/>
</dbReference>
<comment type="caution">
    <text evidence="14">The sequence shown here is derived from an EMBL/GenBank/DDBJ whole genome shotgun (WGS) entry which is preliminary data.</text>
</comment>
<reference evidence="14" key="1">
    <citation type="submission" date="2020-12" db="EMBL/GenBank/DDBJ databases">
        <authorList>
            <person name="Iha C."/>
        </authorList>
    </citation>
    <scope>NUCLEOTIDE SEQUENCE</scope>
</reference>
<dbReference type="PROSITE" id="PS00489">
    <property type="entry name" value="RNA_POL_PHAGE_2"/>
    <property type="match status" value="1"/>
</dbReference>
<evidence type="ECO:0000256" key="7">
    <source>
        <dbReference type="ARBA" id="ARBA00022946"/>
    </source>
</evidence>
<dbReference type="FunFam" id="1.10.287.280:FF:000001">
    <property type="entry name" value="DNA-directed RNA polymerase"/>
    <property type="match status" value="1"/>
</dbReference>
<dbReference type="SMART" id="SM01311">
    <property type="entry name" value="RPOL_N"/>
    <property type="match status" value="1"/>
</dbReference>
<organism evidence="14 15">
    <name type="scientific">Ostreobium quekettii</name>
    <dbReference type="NCBI Taxonomy" id="121088"/>
    <lineage>
        <taxon>Eukaryota</taxon>
        <taxon>Viridiplantae</taxon>
        <taxon>Chlorophyta</taxon>
        <taxon>core chlorophytes</taxon>
        <taxon>Ulvophyceae</taxon>
        <taxon>TCBD clade</taxon>
        <taxon>Bryopsidales</taxon>
        <taxon>Ostreobineae</taxon>
        <taxon>Ostreobiaceae</taxon>
        <taxon>Ostreobium</taxon>
    </lineage>
</organism>
<comment type="subcellular location">
    <subcellularLocation>
        <location evidence="1">Mitochondrion</location>
    </subcellularLocation>
</comment>
<feature type="coiled-coil region" evidence="12">
    <location>
        <begin position="263"/>
        <end position="290"/>
    </location>
</feature>
<dbReference type="PANTHER" id="PTHR10102">
    <property type="entry name" value="DNA-DIRECTED RNA POLYMERASE, MITOCHONDRIAL"/>
    <property type="match status" value="1"/>
</dbReference>